<dbReference type="InterPro" id="IPR002042">
    <property type="entry name" value="Uricase"/>
</dbReference>
<evidence type="ECO:0000256" key="5">
    <source>
        <dbReference type="PIRNR" id="PIRNR000241"/>
    </source>
</evidence>
<comment type="function">
    <text evidence="5 8">Catalyzes the oxidation of uric acid to 5-hydroxyisourate, which is further processed to form (S)-allantoin.</text>
</comment>
<dbReference type="SUPFAM" id="SSF55620">
    <property type="entry name" value="Tetrahydrobiopterin biosynthesis enzymes-like"/>
    <property type="match status" value="2"/>
</dbReference>
<feature type="binding site" evidence="7">
    <location>
        <position position="175"/>
    </location>
    <ligand>
        <name>5-hydroxyisourate</name>
        <dbReference type="ChEBI" id="CHEBI:18072"/>
    </ligand>
</feature>
<evidence type="ECO:0000256" key="6">
    <source>
        <dbReference type="PIRSR" id="PIRSR000241-1"/>
    </source>
</evidence>
<organism evidence="9 10">
    <name type="scientific">Candidatus Sulfuritelmatomonas gaucii</name>
    <dbReference type="NCBI Taxonomy" id="2043161"/>
    <lineage>
        <taxon>Bacteria</taxon>
        <taxon>Pseudomonadati</taxon>
        <taxon>Acidobacteriota</taxon>
        <taxon>Terriglobia</taxon>
        <taxon>Terriglobales</taxon>
        <taxon>Acidobacteriaceae</taxon>
        <taxon>Candidatus Sulfuritelmatomonas</taxon>
    </lineage>
</organism>
<feature type="binding site" evidence="7">
    <location>
        <position position="175"/>
    </location>
    <ligand>
        <name>urate</name>
        <dbReference type="ChEBI" id="CHEBI:17775"/>
    </ligand>
</feature>
<feature type="binding site" evidence="7">
    <location>
        <position position="56"/>
    </location>
    <ligand>
        <name>O2</name>
        <dbReference type="ChEBI" id="CHEBI:15379"/>
    </ligand>
</feature>
<sequence>MATLGANRYGKSGVRLSRITRFDDRNEFNEWTVNVMLYGDFGASYTEADNSKVLPTDTMKNTVYVVARLSRATTIEDFARELGNYFFDNNVQVSKVSIVVEEKPWLRMIVDGKPDPTTLRMSGPEVSTALAVREKGGDWEITSGVDGLTILKTAHSAFTGYVTDKLTTLKPATDRILGTRATVEWDYAVDNPDYADVRARILSTMLKVFAGHNSMSVQHTLFDMGKAALEAAPEIARIHLSMPNLHHLLASLGTFGLENPNHIFVPIDEPHGTIEATIER</sequence>
<protein>
    <recommendedName>
        <fullName evidence="5 8">Uricase</fullName>
        <ecNumber evidence="5 8">1.7.3.3</ecNumber>
    </recommendedName>
    <alternativeName>
        <fullName evidence="5">Urate oxidase</fullName>
    </alternativeName>
</protein>
<feature type="binding site" evidence="7">
    <location>
        <position position="217"/>
    </location>
    <ligand>
        <name>5-hydroxyisourate</name>
        <dbReference type="ChEBI" id="CHEBI:18072"/>
    </ligand>
</feature>
<feature type="binding site" evidence="7">
    <location>
        <position position="218"/>
    </location>
    <ligand>
        <name>urate</name>
        <dbReference type="ChEBI" id="CHEBI:17775"/>
    </ligand>
</feature>
<evidence type="ECO:0000313" key="9">
    <source>
        <dbReference type="EMBL" id="SPE19156.1"/>
    </source>
</evidence>
<comment type="pathway">
    <text evidence="1 5">Purine metabolism; urate degradation; (S)-allantoin from urate: step 1/3.</text>
</comment>
<feature type="binding site" evidence="7">
    <location>
        <position position="56"/>
    </location>
    <ligand>
        <name>urate</name>
        <dbReference type="ChEBI" id="CHEBI:17775"/>
    </ligand>
</feature>
<dbReference type="EC" id="1.7.3.3" evidence="5 8"/>
<evidence type="ECO:0000256" key="8">
    <source>
        <dbReference type="RuleBase" id="RU004455"/>
    </source>
</evidence>
<dbReference type="GO" id="GO:0019628">
    <property type="term" value="P:urate catabolic process"/>
    <property type="evidence" value="ECO:0007669"/>
    <property type="project" value="UniProtKB-UniPathway"/>
</dbReference>
<evidence type="ECO:0000313" key="10">
    <source>
        <dbReference type="Proteomes" id="UP000239735"/>
    </source>
</evidence>
<dbReference type="GO" id="GO:0006144">
    <property type="term" value="P:purine nucleobase metabolic process"/>
    <property type="evidence" value="ECO:0007669"/>
    <property type="project" value="UniProtKB-KW"/>
</dbReference>
<reference evidence="10" key="1">
    <citation type="submission" date="2018-02" db="EMBL/GenBank/DDBJ databases">
        <authorList>
            <person name="Hausmann B."/>
        </authorList>
    </citation>
    <scope>NUCLEOTIDE SEQUENCE [LARGE SCALE GENOMIC DNA]</scope>
    <source>
        <strain evidence="10">Peat soil MAG SbA5</strain>
    </source>
</reference>
<feature type="binding site" evidence="7">
    <location>
        <position position="158"/>
    </location>
    <ligand>
        <name>5-hydroxyisourate</name>
        <dbReference type="ChEBI" id="CHEBI:18072"/>
    </ligand>
</feature>
<accession>A0A2N9L7A9</accession>
<feature type="binding site" evidence="7">
    <location>
        <position position="158"/>
    </location>
    <ligand>
        <name>urate</name>
        <dbReference type="ChEBI" id="CHEBI:17775"/>
    </ligand>
</feature>
<proteinExistence type="inferred from homology"/>
<dbReference type="EMBL" id="OKRB01000078">
    <property type="protein sequence ID" value="SPE19156.1"/>
    <property type="molecule type" value="Genomic_DNA"/>
</dbReference>
<feature type="binding site" evidence="7">
    <location>
        <position position="244"/>
    </location>
    <ligand>
        <name>O2</name>
        <dbReference type="ChEBI" id="CHEBI:15379"/>
    </ligand>
</feature>
<dbReference type="PIRSF" id="PIRSF000241">
    <property type="entry name" value="Urate_oxidase"/>
    <property type="match status" value="1"/>
</dbReference>
<keyword evidence="4 5" id="KW-0560">Oxidoreductase</keyword>
<dbReference type="NCBIfam" id="TIGR03383">
    <property type="entry name" value="urate_oxi"/>
    <property type="match status" value="1"/>
</dbReference>
<dbReference type="PANTHER" id="PTHR42874:SF1">
    <property type="entry name" value="URICASE"/>
    <property type="match status" value="1"/>
</dbReference>
<feature type="active site" description="Charge relay system" evidence="6">
    <location>
        <position position="11"/>
    </location>
</feature>
<dbReference type="OrthoDB" id="9809009at2"/>
<feature type="binding site" evidence="7">
    <location>
        <position position="218"/>
    </location>
    <ligand>
        <name>5-hydroxyisourate</name>
        <dbReference type="ChEBI" id="CHEBI:18072"/>
    </ligand>
</feature>
<feature type="binding site" evidence="7">
    <location>
        <position position="56"/>
    </location>
    <ligand>
        <name>5-hydroxyisourate</name>
        <dbReference type="ChEBI" id="CHEBI:18072"/>
    </ligand>
</feature>
<feature type="active site" description="Charge relay system" evidence="6">
    <location>
        <position position="56"/>
    </location>
</feature>
<dbReference type="AlphaFoldDB" id="A0A2N9L7A9"/>
<feature type="binding site" evidence="7">
    <location>
        <position position="57"/>
    </location>
    <ligand>
        <name>urate</name>
        <dbReference type="ChEBI" id="CHEBI:17775"/>
    </ligand>
</feature>
<feature type="binding site" evidence="7">
    <location>
        <position position="244"/>
    </location>
    <ligand>
        <name>urate</name>
        <dbReference type="ChEBI" id="CHEBI:17775"/>
    </ligand>
</feature>
<feature type="binding site" evidence="7">
    <location>
        <position position="57"/>
    </location>
    <ligand>
        <name>5-hydroxyisourate</name>
        <dbReference type="ChEBI" id="CHEBI:18072"/>
    </ligand>
</feature>
<dbReference type="Gene3D" id="3.10.270.10">
    <property type="entry name" value="Urate Oxidase"/>
    <property type="match status" value="1"/>
</dbReference>
<comment type="catalytic activity">
    <reaction evidence="5 8">
        <text>urate + O2 + H2O = 5-hydroxyisourate + H2O2</text>
        <dbReference type="Rhea" id="RHEA:21368"/>
        <dbReference type="ChEBI" id="CHEBI:15377"/>
        <dbReference type="ChEBI" id="CHEBI:15379"/>
        <dbReference type="ChEBI" id="CHEBI:16240"/>
        <dbReference type="ChEBI" id="CHEBI:17775"/>
        <dbReference type="ChEBI" id="CHEBI:18072"/>
        <dbReference type="EC" id="1.7.3.3"/>
    </reaction>
</comment>
<dbReference type="Proteomes" id="UP000239735">
    <property type="component" value="Unassembled WGS sequence"/>
</dbReference>
<evidence type="ECO:0000256" key="1">
    <source>
        <dbReference type="ARBA" id="ARBA00004831"/>
    </source>
</evidence>
<dbReference type="GO" id="GO:0004846">
    <property type="term" value="F:urate oxidase activity"/>
    <property type="evidence" value="ECO:0007669"/>
    <property type="project" value="UniProtKB-EC"/>
</dbReference>
<dbReference type="PRINTS" id="PR00093">
    <property type="entry name" value="URICASE"/>
</dbReference>
<gene>
    <name evidence="9" type="primary">uox</name>
    <name evidence="9" type="ORF">SBA5_220002</name>
</gene>
<comment type="similarity">
    <text evidence="2 5 8">Belongs to the uricase family.</text>
</comment>
<feature type="binding site" evidence="7">
    <location>
        <position position="217"/>
    </location>
    <ligand>
        <name>urate</name>
        <dbReference type="ChEBI" id="CHEBI:17775"/>
    </ligand>
</feature>
<dbReference type="PANTHER" id="PTHR42874">
    <property type="entry name" value="URICASE"/>
    <property type="match status" value="1"/>
</dbReference>
<evidence type="ECO:0000256" key="4">
    <source>
        <dbReference type="ARBA" id="ARBA00023002"/>
    </source>
</evidence>
<name>A0A2N9L7A9_9BACT</name>
<dbReference type="Pfam" id="PF01014">
    <property type="entry name" value="Uricase"/>
    <property type="match status" value="2"/>
</dbReference>
<evidence type="ECO:0000256" key="7">
    <source>
        <dbReference type="PIRSR" id="PIRSR000241-2"/>
    </source>
</evidence>
<evidence type="ECO:0000256" key="2">
    <source>
        <dbReference type="ARBA" id="ARBA00009760"/>
    </source>
</evidence>
<evidence type="ECO:0000256" key="3">
    <source>
        <dbReference type="ARBA" id="ARBA00022631"/>
    </source>
</evidence>
<feature type="binding site" evidence="7">
    <location>
        <position position="244"/>
    </location>
    <ligand>
        <name>5-hydroxyisourate</name>
        <dbReference type="ChEBI" id="CHEBI:18072"/>
    </ligand>
</feature>
<keyword evidence="3 5" id="KW-0659">Purine metabolism</keyword>
<feature type="active site" description="Charge relay system" evidence="6">
    <location>
        <position position="246"/>
    </location>
</feature>
<dbReference type="UniPathway" id="UPA00394">
    <property type="reaction ID" value="UER00650"/>
</dbReference>